<keyword evidence="13" id="KW-1185">Reference proteome</keyword>
<comment type="function">
    <text evidence="11">Part of the high-affinity ATP-driven potassium transport (or Kdp) system, which catalyzes the hydrolysis of ATP coupled with the electrogenic transport of potassium into the cytoplasm. This subunit acts as a catalytic chaperone that increases the ATP-binding affinity of the ATP-hydrolyzing subunit KdpB by the formation of a transient KdpB/KdpC/ATP ternary complex.</text>
</comment>
<name>A0ABT4UGB6_9BACT</name>
<dbReference type="NCBIfam" id="TIGR00681">
    <property type="entry name" value="kdpC"/>
    <property type="match status" value="1"/>
</dbReference>
<dbReference type="PANTHER" id="PTHR30042">
    <property type="entry name" value="POTASSIUM-TRANSPORTING ATPASE C CHAIN"/>
    <property type="match status" value="1"/>
</dbReference>
<accession>A0ABT4UGB6</accession>
<dbReference type="RefSeq" id="WP_407030153.1">
    <property type="nucleotide sequence ID" value="NZ_JAQGEF010000003.1"/>
</dbReference>
<keyword evidence="7 11" id="KW-0630">Potassium</keyword>
<dbReference type="NCBIfam" id="NF001454">
    <property type="entry name" value="PRK00315.1"/>
    <property type="match status" value="1"/>
</dbReference>
<sequence length="191" mass="20657">MKQHILPAIKLTVLTIILFAVLYPLAVWGIAQFAPDKGKGEIIVYKGQKYYSNIGQSFTEDQYFYSRPSAVGYNAAGSAGSNKGPSNAAYLAEVQARIDTFLVHNPEIRQSAIPVELVTASGSGLDPHISVAAATVQVKRIAQIRGINPARLEQLIAEHTDKPLAGLFGPEKINVLKLNIALDEMSKANNQ</sequence>
<evidence type="ECO:0000256" key="10">
    <source>
        <dbReference type="ARBA" id="ARBA00023136"/>
    </source>
</evidence>
<keyword evidence="9 11" id="KW-0406">Ion transport</keyword>
<comment type="subcellular location">
    <subcellularLocation>
        <location evidence="11">Cell membrane</location>
        <topology evidence="11">Single-pass membrane protein</topology>
    </subcellularLocation>
</comment>
<comment type="similarity">
    <text evidence="11">Belongs to the KdpC family.</text>
</comment>
<dbReference type="EMBL" id="JAQGEF010000003">
    <property type="protein sequence ID" value="MDA3613823.1"/>
    <property type="molecule type" value="Genomic_DNA"/>
</dbReference>
<dbReference type="PANTHER" id="PTHR30042:SF2">
    <property type="entry name" value="POTASSIUM-TRANSPORTING ATPASE KDPC SUBUNIT"/>
    <property type="match status" value="1"/>
</dbReference>
<keyword evidence="4 11" id="KW-0812">Transmembrane</keyword>
<dbReference type="Pfam" id="PF02669">
    <property type="entry name" value="KdpC"/>
    <property type="match status" value="1"/>
</dbReference>
<keyword evidence="2 11" id="KW-1003">Cell membrane</keyword>
<dbReference type="Proteomes" id="UP001210231">
    <property type="component" value="Unassembled WGS sequence"/>
</dbReference>
<evidence type="ECO:0000313" key="13">
    <source>
        <dbReference type="Proteomes" id="UP001210231"/>
    </source>
</evidence>
<gene>
    <name evidence="11" type="primary">kdpC</name>
    <name evidence="12" type="ORF">O3P16_03305</name>
</gene>
<keyword evidence="8 11" id="KW-1133">Transmembrane helix</keyword>
<evidence type="ECO:0000256" key="11">
    <source>
        <dbReference type="HAMAP-Rule" id="MF_00276"/>
    </source>
</evidence>
<comment type="caution">
    <text evidence="12">The sequence shown here is derived from an EMBL/GenBank/DDBJ whole genome shotgun (WGS) entry which is preliminary data.</text>
</comment>
<dbReference type="HAMAP" id="MF_00276">
    <property type="entry name" value="KdpC"/>
    <property type="match status" value="1"/>
</dbReference>
<dbReference type="NCBIfam" id="NF010606">
    <property type="entry name" value="PRK14002.1"/>
    <property type="match status" value="1"/>
</dbReference>
<dbReference type="PIRSF" id="PIRSF001296">
    <property type="entry name" value="K_ATPase_KdpC"/>
    <property type="match status" value="1"/>
</dbReference>
<proteinExistence type="inferred from homology"/>
<keyword evidence="1 11" id="KW-0813">Transport</keyword>
<evidence type="ECO:0000256" key="4">
    <source>
        <dbReference type="ARBA" id="ARBA00022692"/>
    </source>
</evidence>
<evidence type="ECO:0000256" key="7">
    <source>
        <dbReference type="ARBA" id="ARBA00022958"/>
    </source>
</evidence>
<evidence type="ECO:0000256" key="2">
    <source>
        <dbReference type="ARBA" id="ARBA00022475"/>
    </source>
</evidence>
<keyword evidence="6 11" id="KW-0067">ATP-binding</keyword>
<evidence type="ECO:0000256" key="9">
    <source>
        <dbReference type="ARBA" id="ARBA00023065"/>
    </source>
</evidence>
<evidence type="ECO:0000256" key="1">
    <source>
        <dbReference type="ARBA" id="ARBA00022448"/>
    </source>
</evidence>
<feature type="transmembrane region" description="Helical" evidence="11">
    <location>
        <begin position="12"/>
        <end position="31"/>
    </location>
</feature>
<evidence type="ECO:0000256" key="6">
    <source>
        <dbReference type="ARBA" id="ARBA00022840"/>
    </source>
</evidence>
<comment type="subunit">
    <text evidence="11">The system is composed of three essential subunits: KdpA, KdpB and KdpC.</text>
</comment>
<evidence type="ECO:0000256" key="3">
    <source>
        <dbReference type="ARBA" id="ARBA00022538"/>
    </source>
</evidence>
<evidence type="ECO:0000256" key="8">
    <source>
        <dbReference type="ARBA" id="ARBA00022989"/>
    </source>
</evidence>
<evidence type="ECO:0000256" key="5">
    <source>
        <dbReference type="ARBA" id="ARBA00022741"/>
    </source>
</evidence>
<keyword evidence="5 11" id="KW-0547">Nucleotide-binding</keyword>
<protein>
    <recommendedName>
        <fullName evidence="11">Potassium-transporting ATPase KdpC subunit</fullName>
    </recommendedName>
    <alternativeName>
        <fullName evidence="11">ATP phosphohydrolase [potassium-transporting] C chain</fullName>
    </alternativeName>
    <alternativeName>
        <fullName evidence="11">Potassium-binding and translocating subunit C</fullName>
    </alternativeName>
    <alternativeName>
        <fullName evidence="11">Potassium-translocating ATPase C chain</fullName>
    </alternativeName>
</protein>
<keyword evidence="10 11" id="KW-0472">Membrane</keyword>
<dbReference type="InterPro" id="IPR003820">
    <property type="entry name" value="KdpC"/>
</dbReference>
<reference evidence="12 13" key="1">
    <citation type="submission" date="2022-12" db="EMBL/GenBank/DDBJ databases">
        <title>Chitinophagaceae gen. sp. nov., a new member of the family Chitinophagaceae, isolated from soil in a chemical factory.</title>
        <authorList>
            <person name="Ke Z."/>
        </authorList>
    </citation>
    <scope>NUCLEOTIDE SEQUENCE [LARGE SCALE GENOMIC DNA]</scope>
    <source>
        <strain evidence="12 13">LY-5</strain>
    </source>
</reference>
<evidence type="ECO:0000313" key="12">
    <source>
        <dbReference type="EMBL" id="MDA3613823.1"/>
    </source>
</evidence>
<keyword evidence="3 11" id="KW-0633">Potassium transport</keyword>
<organism evidence="12 13">
    <name type="scientific">Polluticaenibacter yanchengensis</name>
    <dbReference type="NCBI Taxonomy" id="3014562"/>
    <lineage>
        <taxon>Bacteria</taxon>
        <taxon>Pseudomonadati</taxon>
        <taxon>Bacteroidota</taxon>
        <taxon>Chitinophagia</taxon>
        <taxon>Chitinophagales</taxon>
        <taxon>Chitinophagaceae</taxon>
        <taxon>Polluticaenibacter</taxon>
    </lineage>
</organism>